<dbReference type="SUPFAM" id="SSF103032">
    <property type="entry name" value="Hypothetical protein YwqG"/>
    <property type="match status" value="1"/>
</dbReference>
<dbReference type="PANTHER" id="PTHR36436">
    <property type="entry name" value="SLL5081 PROTEIN"/>
    <property type="match status" value="1"/>
</dbReference>
<accession>A0ABN4VQX7</accession>
<keyword evidence="2" id="KW-1185">Reference proteome</keyword>
<protein>
    <recommendedName>
        <fullName evidence="3">DUF1963 domain-containing protein</fullName>
    </recommendedName>
</protein>
<dbReference type="InterPro" id="IPR035948">
    <property type="entry name" value="YwqG-like_sf"/>
</dbReference>
<dbReference type="EMBL" id="CP015588">
    <property type="protein sequence ID" value="APY88482.1"/>
    <property type="molecule type" value="Genomic_DNA"/>
</dbReference>
<dbReference type="Pfam" id="PF09234">
    <property type="entry name" value="DUF1963"/>
    <property type="match status" value="1"/>
</dbReference>
<evidence type="ECO:0000313" key="2">
    <source>
        <dbReference type="Proteomes" id="UP000187191"/>
    </source>
</evidence>
<proteinExistence type="predicted"/>
<evidence type="ECO:0008006" key="3">
    <source>
        <dbReference type="Google" id="ProtNLM"/>
    </source>
</evidence>
<organism evidence="1 2">
    <name type="scientific">Streptomyces alfalfae</name>
    <dbReference type="NCBI Taxonomy" id="1642299"/>
    <lineage>
        <taxon>Bacteria</taxon>
        <taxon>Bacillati</taxon>
        <taxon>Actinomycetota</taxon>
        <taxon>Actinomycetes</taxon>
        <taxon>Kitasatosporales</taxon>
        <taxon>Streptomycetaceae</taxon>
        <taxon>Streptomyces</taxon>
    </lineage>
</organism>
<gene>
    <name evidence="1" type="ORF">A7J05_24870</name>
</gene>
<sequence length="292" mass="31924">MRGMTQNSSGELYALAHEHLPSDVAERWLGLLRPGIRLAAAGGDEAVVGQLGGEPRLPDTMEWPEWEGQGPLSFIASVDCAALPAGALDIPFPASGTLAFFYYDGQADGEDEAFVEVDDPQTWAGARVVYVPAGASTTRLDTPCELEAYPHVPLAARVGPTVAEPTHPQIQEVLAPDAEPFSEYEHPVCDDQFIDGLWQLDDEAGHQLGGTPRSVQGPVELEVARAALGPETDWHDPRLAGEMREWVLLAQFDSDDAADMMWGDTGCLYWLIRRDDLADLRFDKAMFTWQCC</sequence>
<reference evidence="1 2" key="1">
    <citation type="submission" date="2016-05" db="EMBL/GenBank/DDBJ databases">
        <authorList>
            <person name="Gu J."/>
        </authorList>
    </citation>
    <scope>NUCLEOTIDE SEQUENCE [LARGE SCALE GENOMIC DNA]</scope>
    <source>
        <strain evidence="1 2">ACCC40021</strain>
    </source>
</reference>
<dbReference type="Proteomes" id="UP000187191">
    <property type="component" value="Chromosome"/>
</dbReference>
<name>A0ABN4VQX7_9ACTN</name>
<dbReference type="PANTHER" id="PTHR36436:SF6">
    <property type="entry name" value="SLL5081 PROTEIN"/>
    <property type="match status" value="1"/>
</dbReference>
<evidence type="ECO:0000313" key="1">
    <source>
        <dbReference type="EMBL" id="APY88482.1"/>
    </source>
</evidence>
<dbReference type="Gene3D" id="2.30.320.10">
    <property type="entry name" value="YwqG-like"/>
    <property type="match status" value="1"/>
</dbReference>
<dbReference type="InterPro" id="IPR015315">
    <property type="entry name" value="DUF1963"/>
</dbReference>